<dbReference type="Gene3D" id="3.40.630.10">
    <property type="entry name" value="Zn peptidases"/>
    <property type="match status" value="1"/>
</dbReference>
<feature type="domain" description="Transferrin receptor-like dimerisation" evidence="5">
    <location>
        <begin position="875"/>
        <end position="1000"/>
    </location>
</feature>
<sequence length="1004" mass="111874">MSGMGSVCATVLVTSVFLFQLGLFCSCSVPVLFLFLFLLRTVNSVLFLFCSCSCSVPEEQEQVQNCWNRKTLLVTTVLLFLLPNNFYEIDQQSDLTTVPEDTVIQLDLYDSEEWRTVAGSIECDIGKLTMFDREEKKAISGADSNRIQPPWINKTATVGPCSREHAGAEVPRRTHTPEIVSQFSHSPHTGEEEGMESNEEEEVVHVRIGEQTVRGRRTGGEERRRLTALFLLCYAFSARKFVMDAFTLKSGSDSAVRFRLSRNQACFVAFVCLCLILTTALLIAILVFQILAQYGAKKVAFGTEEIRSSIFANIDPGRIAANLEAFTEKPHPAGTEANKKVADRIMETWKANGLEDVHQIPYDVLLSYPKWDTPNHVYVLASNDRVLFKTDGLSPDLTGNDSTPEASIQWLAYSPEGTVQGQPVYCHHGRVQDFDRLEKEFGIANLNGKIAIMRYGENYRGDMVHHAYERGASGVIIYSDPAEIARDGPDQVYPRTDWMPPSGVQRGSLLRADGDPLTPLLPARKDFHTERTIENAQLDPETMPPIPTIPLSYGDAYHILSRMDGPEVPSEWRGGLNITYRVGPGFKSGKGQTVRVEVHSRLEVRTIQNVVGYIWGSERPDEWVMLGNHYDAWVFGAIDPNSGSAILAEVGTGLAQTVRTTGWRPKRTVVFCAWDAEEPGLIGSTEFVEEFADVLKERAIVYMNVDNIPSNVSLYVRAVPSLYQAAVDASKSVKDPITGKGSVFDSWIGHFPSKTDWLPGVPNMGIPGGGSDQKSFLDFLGIPAMMIAYIDPSRGQYPLYHTRYELPFVNEQIFDNNHLAVHKAVGEYWAELARLFADSPLLPISATTFAHRFLADYLEGIKKPILSINSQFPNDTEPAKSQLDNLIKNAHQFMAQAEAFEREQSANANLEWANVRLRKLDQCFVNPSMGIAREEPTKRHVLFATSKDNSYAATTMSIVYKRIGQLREAKSGAERVKRANELALELTVVQQAIRCAINTLAKGI</sequence>
<feature type="domain" description="PA" evidence="4">
    <location>
        <begin position="426"/>
        <end position="508"/>
    </location>
</feature>
<feature type="region of interest" description="Disordered" evidence="2">
    <location>
        <begin position="182"/>
        <end position="204"/>
    </location>
</feature>
<proteinExistence type="inferred from homology"/>
<accession>A0A914HWU6</accession>
<dbReference type="Gene3D" id="1.20.930.40">
    <property type="entry name" value="Transferrin receptor-like, dimerisation domain"/>
    <property type="match status" value="1"/>
</dbReference>
<dbReference type="SUPFAM" id="SSF53187">
    <property type="entry name" value="Zn-dependent exopeptidases"/>
    <property type="match status" value="1"/>
</dbReference>
<dbReference type="InterPro" id="IPR007484">
    <property type="entry name" value="Peptidase_M28"/>
</dbReference>
<dbReference type="GO" id="GO:0004180">
    <property type="term" value="F:carboxypeptidase activity"/>
    <property type="evidence" value="ECO:0007669"/>
    <property type="project" value="TreeGrafter"/>
</dbReference>
<evidence type="ECO:0000259" key="5">
    <source>
        <dbReference type="Pfam" id="PF04253"/>
    </source>
</evidence>
<feature type="transmembrane region" description="Helical" evidence="3">
    <location>
        <begin position="12"/>
        <end position="39"/>
    </location>
</feature>
<feature type="compositionally biased region" description="Acidic residues" evidence="2">
    <location>
        <begin position="192"/>
        <end position="202"/>
    </location>
</feature>
<dbReference type="FunFam" id="3.50.30.30:FF:000033">
    <property type="entry name" value="Glutamate carboxypeptidase 2 homolog"/>
    <property type="match status" value="1"/>
</dbReference>
<evidence type="ECO:0000259" key="6">
    <source>
        <dbReference type="Pfam" id="PF04389"/>
    </source>
</evidence>
<evidence type="ECO:0000313" key="7">
    <source>
        <dbReference type="Proteomes" id="UP000887572"/>
    </source>
</evidence>
<evidence type="ECO:0000256" key="1">
    <source>
        <dbReference type="ARBA" id="ARBA00005634"/>
    </source>
</evidence>
<dbReference type="WBParaSite" id="Gr19_v10_g4750.t3">
    <property type="protein sequence ID" value="Gr19_v10_g4750.t3"/>
    <property type="gene ID" value="Gr19_v10_g4750"/>
</dbReference>
<dbReference type="SUPFAM" id="SSF52025">
    <property type="entry name" value="PA domain"/>
    <property type="match status" value="1"/>
</dbReference>
<dbReference type="Proteomes" id="UP000887572">
    <property type="component" value="Unplaced"/>
</dbReference>
<dbReference type="InterPro" id="IPR036757">
    <property type="entry name" value="TFR-like_dimer_dom_sf"/>
</dbReference>
<comment type="similarity">
    <text evidence="1">Belongs to the peptidase M28 family. M28B subfamily.</text>
</comment>
<keyword evidence="3" id="KW-0812">Transmembrane</keyword>
<evidence type="ECO:0000256" key="3">
    <source>
        <dbReference type="SAM" id="Phobius"/>
    </source>
</evidence>
<evidence type="ECO:0000313" key="8">
    <source>
        <dbReference type="WBParaSite" id="Gr19_v10_g4750.t3"/>
    </source>
</evidence>
<keyword evidence="3" id="KW-1133">Transmembrane helix</keyword>
<dbReference type="PANTHER" id="PTHR10404:SF77">
    <property type="entry name" value="GLUTAMATE CARBOXYPEPTIDASE 2 HOMOLOG"/>
    <property type="match status" value="1"/>
</dbReference>
<dbReference type="FunFam" id="3.40.630.10:FF:000101">
    <property type="entry name" value="N-acetylated alpha-linked acidic dipeptidase like 1"/>
    <property type="match status" value="1"/>
</dbReference>
<reference evidence="8" key="1">
    <citation type="submission" date="2022-11" db="UniProtKB">
        <authorList>
            <consortium name="WormBaseParasite"/>
        </authorList>
    </citation>
    <scope>IDENTIFICATION</scope>
</reference>
<organism evidence="7 8">
    <name type="scientific">Globodera rostochiensis</name>
    <name type="common">Golden nematode worm</name>
    <name type="synonym">Heterodera rostochiensis</name>
    <dbReference type="NCBI Taxonomy" id="31243"/>
    <lineage>
        <taxon>Eukaryota</taxon>
        <taxon>Metazoa</taxon>
        <taxon>Ecdysozoa</taxon>
        <taxon>Nematoda</taxon>
        <taxon>Chromadorea</taxon>
        <taxon>Rhabditida</taxon>
        <taxon>Tylenchina</taxon>
        <taxon>Tylenchomorpha</taxon>
        <taxon>Tylenchoidea</taxon>
        <taxon>Heteroderidae</taxon>
        <taxon>Heteroderinae</taxon>
        <taxon>Globodera</taxon>
    </lineage>
</organism>
<feature type="transmembrane region" description="Helical" evidence="3">
    <location>
        <begin position="267"/>
        <end position="291"/>
    </location>
</feature>
<dbReference type="AlphaFoldDB" id="A0A914HWU6"/>
<name>A0A914HWU6_GLORO</name>
<dbReference type="PANTHER" id="PTHR10404">
    <property type="entry name" value="N-ACETYLATED-ALPHA-LINKED ACIDIC DIPEPTIDASE"/>
    <property type="match status" value="1"/>
</dbReference>
<keyword evidence="3" id="KW-0472">Membrane</keyword>
<dbReference type="SUPFAM" id="SSF47672">
    <property type="entry name" value="Transferrin receptor-like dimerisation domain"/>
    <property type="match status" value="1"/>
</dbReference>
<evidence type="ECO:0000259" key="4">
    <source>
        <dbReference type="Pfam" id="PF02225"/>
    </source>
</evidence>
<dbReference type="CDD" id="cd02121">
    <property type="entry name" value="PA_GCPII_like"/>
    <property type="match status" value="1"/>
</dbReference>
<dbReference type="InterPro" id="IPR046450">
    <property type="entry name" value="PA_dom_sf"/>
</dbReference>
<feature type="domain" description="Peptidase M28" evidence="6">
    <location>
        <begin position="609"/>
        <end position="804"/>
    </location>
</feature>
<keyword evidence="7" id="KW-1185">Reference proteome</keyword>
<dbReference type="Pfam" id="PF02225">
    <property type="entry name" value="PA"/>
    <property type="match status" value="1"/>
</dbReference>
<dbReference type="Pfam" id="PF04253">
    <property type="entry name" value="TFR_dimer"/>
    <property type="match status" value="1"/>
</dbReference>
<dbReference type="Pfam" id="PF04389">
    <property type="entry name" value="Peptidase_M28"/>
    <property type="match status" value="1"/>
</dbReference>
<dbReference type="InterPro" id="IPR003137">
    <property type="entry name" value="PA_domain"/>
</dbReference>
<dbReference type="Gene3D" id="3.50.30.30">
    <property type="match status" value="1"/>
</dbReference>
<dbReference type="InterPro" id="IPR039373">
    <property type="entry name" value="Peptidase_M28B"/>
</dbReference>
<protein>
    <submittedName>
        <fullName evidence="8">Glutamate carboxypeptidase 2</fullName>
    </submittedName>
</protein>
<evidence type="ECO:0000256" key="2">
    <source>
        <dbReference type="SAM" id="MobiDB-lite"/>
    </source>
</evidence>
<dbReference type="InterPro" id="IPR007365">
    <property type="entry name" value="TFR-like_dimer_dom"/>
</dbReference>